<dbReference type="Gene3D" id="2.170.270.10">
    <property type="entry name" value="SET domain"/>
    <property type="match status" value="1"/>
</dbReference>
<sequence>MNNLESILKEESIDPSDFRLSFQEIKQRLDEIDPGYKKIKEEDVQVKQETQETIEQIDPQLIKQYYFQESILQHLASSSNKQDSVLYFNPDLLNQEFSEVFIPKFANDIPPAPQTRPFFLYLEGTQSHKFSDTGQFLYEDYSDIEHIIDQQQQVREKYFNKSLSQIQKGNSVKSFLESVRRLICSACHKIACQHHHNEGQKQNERNIQSYSSLCQRKLQCFKYVQLKKYNFEFDRDRFEVIAQIFAFHPCKISTYLKIPCAIVHSVLRIGGLTEENTKSLELQSNSSQSNYSELSSQTNLVTIPRKKKQEQSCRCHSTLGQTCNSDECPCFRGYCDPELCKCSHETCARMFKGCEYDCKCEEKDDCPCFREQLVCNPKYCDCRGTNCTIKYNGGKYKFAVSESQIPDSGQGLFALDFIPKDALIGIYIGELINGSNDKHQYQIRSAYKEFHAPSYIYDIENPQQEDPLKGFIDAANFGNYMRFANHNSTGKKLNVKCDIKFLNQSKLVCAILFVALQDIREGSELYINYGSAFFSDQKSLKQKEKQAQKRTSRNSAQKEVPISRTISEQSEIESSQEEQISSSELEEMLPRKGRKCAQYDTTGEPLQANKRMKTTNLAVRQRVVRESRESEEVPPPPLTQPQPVQDVNKIQEVEQQGQVDEKKAWKELLEKVQKIKQQQNFSNGTNLFQNEKNVPPTNNIKLKKTLGSAIKSIKIVQNHSTKPKKTAVKTITQLIAQPPNPFAAQFQPILPQLPQPQPILQQVFIPVQPIPQSLPQQQPFNASMPTPCLVPLPPPSQVPLPQEINLPTQALQPAQAISPPPPPVPHPDLISMALQISKQVLQTQEIEEPKPTTQEPALSFNFKQSYRPFTNPGDSFIPKPAQIVQQKIIQQKFAPVNKSRPKKPKEINHQPIQIKPISQPIPRIPDDQLMPRQTSEMGLKQMLQQCKELASSILSPSKQQVHGKRSLMVTNDQKKLVQQPIEYKRPIVQQSIMVDISDDSPLPEKVVQPQPPIQQPIIQPTQHQTNKTIPAIIDIDDDPSEDYDDNLIPPPQQLL</sequence>
<proteinExistence type="predicted"/>
<dbReference type="EMBL" id="RRYP01002408">
    <property type="protein sequence ID" value="TNV84800.1"/>
    <property type="molecule type" value="Genomic_DNA"/>
</dbReference>
<reference evidence="5" key="1">
    <citation type="submission" date="2019-06" db="EMBL/GenBank/DDBJ databases">
        <authorList>
            <person name="Zheng W."/>
        </authorList>
    </citation>
    <scope>NUCLEOTIDE SEQUENCE</scope>
    <source>
        <strain evidence="5">QDHG01</strain>
    </source>
</reference>
<keyword evidence="6" id="KW-1185">Reference proteome</keyword>
<dbReference type="GO" id="GO:0003682">
    <property type="term" value="F:chromatin binding"/>
    <property type="evidence" value="ECO:0007669"/>
    <property type="project" value="TreeGrafter"/>
</dbReference>
<dbReference type="GO" id="GO:0005634">
    <property type="term" value="C:nucleus"/>
    <property type="evidence" value="ECO:0007669"/>
    <property type="project" value="TreeGrafter"/>
</dbReference>
<evidence type="ECO:0000256" key="1">
    <source>
        <dbReference type="ARBA" id="ARBA00023015"/>
    </source>
</evidence>
<protein>
    <recommendedName>
        <fullName evidence="4">SET domain-containing protein</fullName>
    </recommendedName>
</protein>
<dbReference type="GO" id="GO:0031507">
    <property type="term" value="P:heterochromatin formation"/>
    <property type="evidence" value="ECO:0007669"/>
    <property type="project" value="TreeGrafter"/>
</dbReference>
<evidence type="ECO:0000256" key="3">
    <source>
        <dbReference type="SAM" id="MobiDB-lite"/>
    </source>
</evidence>
<evidence type="ECO:0000313" key="6">
    <source>
        <dbReference type="Proteomes" id="UP000785679"/>
    </source>
</evidence>
<keyword evidence="1" id="KW-0805">Transcription regulation</keyword>
<dbReference type="InterPro" id="IPR045318">
    <property type="entry name" value="EZH1/2-like"/>
</dbReference>
<dbReference type="AlphaFoldDB" id="A0A8J8T7R8"/>
<dbReference type="Pfam" id="PF00856">
    <property type="entry name" value="SET"/>
    <property type="match status" value="1"/>
</dbReference>
<dbReference type="PANTHER" id="PTHR45747:SF4">
    <property type="entry name" value="HISTONE-LYSINE N-METHYLTRANSFERASE E(Z)"/>
    <property type="match status" value="1"/>
</dbReference>
<dbReference type="SUPFAM" id="SSF82199">
    <property type="entry name" value="SET domain"/>
    <property type="match status" value="1"/>
</dbReference>
<organism evidence="5 6">
    <name type="scientific">Halteria grandinella</name>
    <dbReference type="NCBI Taxonomy" id="5974"/>
    <lineage>
        <taxon>Eukaryota</taxon>
        <taxon>Sar</taxon>
        <taxon>Alveolata</taxon>
        <taxon>Ciliophora</taxon>
        <taxon>Intramacronucleata</taxon>
        <taxon>Spirotrichea</taxon>
        <taxon>Stichotrichia</taxon>
        <taxon>Sporadotrichida</taxon>
        <taxon>Halteriidae</taxon>
        <taxon>Halteria</taxon>
    </lineage>
</organism>
<gene>
    <name evidence="5" type="ORF">FGO68_gene1570</name>
</gene>
<dbReference type="PROSITE" id="PS50280">
    <property type="entry name" value="SET"/>
    <property type="match status" value="1"/>
</dbReference>
<dbReference type="PANTHER" id="PTHR45747">
    <property type="entry name" value="HISTONE-LYSINE N-METHYLTRANSFERASE E(Z)"/>
    <property type="match status" value="1"/>
</dbReference>
<dbReference type="Proteomes" id="UP000785679">
    <property type="component" value="Unassembled WGS sequence"/>
</dbReference>
<evidence type="ECO:0000313" key="5">
    <source>
        <dbReference type="EMBL" id="TNV84800.1"/>
    </source>
</evidence>
<comment type="caution">
    <text evidence="5">The sequence shown here is derived from an EMBL/GenBank/DDBJ whole genome shotgun (WGS) entry which is preliminary data.</text>
</comment>
<dbReference type="GO" id="GO:0046976">
    <property type="term" value="F:histone H3K27 methyltransferase activity"/>
    <property type="evidence" value="ECO:0007669"/>
    <property type="project" value="TreeGrafter"/>
</dbReference>
<dbReference type="SMART" id="SM00317">
    <property type="entry name" value="SET"/>
    <property type="match status" value="1"/>
</dbReference>
<feature type="domain" description="SET" evidence="4">
    <location>
        <begin position="396"/>
        <end position="530"/>
    </location>
</feature>
<feature type="region of interest" description="Disordered" evidence="3">
    <location>
        <begin position="544"/>
        <end position="643"/>
    </location>
</feature>
<evidence type="ECO:0000256" key="2">
    <source>
        <dbReference type="ARBA" id="ARBA00023163"/>
    </source>
</evidence>
<dbReference type="InterPro" id="IPR046341">
    <property type="entry name" value="SET_dom_sf"/>
</dbReference>
<evidence type="ECO:0000259" key="4">
    <source>
        <dbReference type="PROSITE" id="PS50280"/>
    </source>
</evidence>
<name>A0A8J8T7R8_HALGN</name>
<feature type="region of interest" description="Disordered" evidence="3">
    <location>
        <begin position="999"/>
        <end position="1055"/>
    </location>
</feature>
<dbReference type="OrthoDB" id="5560686at2759"/>
<dbReference type="InterPro" id="IPR001214">
    <property type="entry name" value="SET_dom"/>
</dbReference>
<keyword evidence="2" id="KW-0804">Transcription</keyword>
<accession>A0A8J8T7R8</accession>
<feature type="compositionally biased region" description="Acidic residues" evidence="3">
    <location>
        <begin position="1034"/>
        <end position="1045"/>
    </location>
</feature>